<proteinExistence type="predicted"/>
<gene>
    <name evidence="1" type="primary">cdiA2_3</name>
    <name evidence="1" type="ORF">PCO31111_05116</name>
</gene>
<dbReference type="GO" id="GO:0016787">
    <property type="term" value="F:hydrolase activity"/>
    <property type="evidence" value="ECO:0007669"/>
    <property type="project" value="UniProtKB-KW"/>
</dbReference>
<dbReference type="Proteomes" id="UP000383971">
    <property type="component" value="Unassembled WGS sequence"/>
</dbReference>
<evidence type="ECO:0000313" key="2">
    <source>
        <dbReference type="Proteomes" id="UP000383971"/>
    </source>
</evidence>
<sequence length="126" mass="13185">MVPPGTGRCMSRTQAFAGMVCRKMLVRGSDIMAGKDITGIGQNVTIESAMEREHHDETHEYKSSGFTLAVKSPVIDAIQNVTNQVSAAVNSGGDARVSALRGYAAASGAVGGAGRGQRYARSRKNA</sequence>
<reference evidence="1 2" key="1">
    <citation type="submission" date="2019-08" db="EMBL/GenBank/DDBJ databases">
        <authorList>
            <person name="Peeters C."/>
        </authorList>
    </citation>
    <scope>NUCLEOTIDE SEQUENCE [LARGE SCALE GENOMIC DNA]</scope>
    <source>
        <strain evidence="1 2">LMG 31111</strain>
    </source>
</reference>
<organism evidence="1 2">
    <name type="scientific">Pandoraea communis</name>
    <dbReference type="NCBI Taxonomy" id="2508297"/>
    <lineage>
        <taxon>Bacteria</taxon>
        <taxon>Pseudomonadati</taxon>
        <taxon>Pseudomonadota</taxon>
        <taxon>Betaproteobacteria</taxon>
        <taxon>Burkholderiales</taxon>
        <taxon>Burkholderiaceae</taxon>
        <taxon>Pandoraea</taxon>
    </lineage>
</organism>
<dbReference type="AlphaFoldDB" id="A0A5E4Z6S3"/>
<dbReference type="EC" id="3.1.-.-" evidence="1"/>
<evidence type="ECO:0000313" key="1">
    <source>
        <dbReference type="EMBL" id="VVE56362.1"/>
    </source>
</evidence>
<keyword evidence="1" id="KW-0378">Hydrolase</keyword>
<keyword evidence="2" id="KW-1185">Reference proteome</keyword>
<protein>
    <submittedName>
        <fullName evidence="1">tRNA nuclease CdiA-2</fullName>
        <ecNumber evidence="1">3.1.-.-</ecNumber>
    </submittedName>
</protein>
<name>A0A5E4Z6S3_9BURK</name>
<accession>A0A5E4Z6S3</accession>
<dbReference type="EMBL" id="CABPSE010000039">
    <property type="protein sequence ID" value="VVE56362.1"/>
    <property type="molecule type" value="Genomic_DNA"/>
</dbReference>